<dbReference type="PROSITE" id="PS00107">
    <property type="entry name" value="PROTEIN_KINASE_ATP"/>
    <property type="match status" value="1"/>
</dbReference>
<dbReference type="InterPro" id="IPR042521">
    <property type="entry name" value="DYRK"/>
</dbReference>
<feature type="region of interest" description="Disordered" evidence="12">
    <location>
        <begin position="1080"/>
        <end position="1156"/>
    </location>
</feature>
<dbReference type="InterPro" id="IPR008271">
    <property type="entry name" value="Ser/Thr_kinase_AS"/>
</dbReference>
<comment type="catalytic activity">
    <reaction evidence="8">
        <text>L-seryl-[protein] + ATP = O-phospho-L-seryl-[protein] + ADP + H(+)</text>
        <dbReference type="Rhea" id="RHEA:17989"/>
        <dbReference type="Rhea" id="RHEA-COMP:9863"/>
        <dbReference type="Rhea" id="RHEA-COMP:11604"/>
        <dbReference type="ChEBI" id="CHEBI:15378"/>
        <dbReference type="ChEBI" id="CHEBI:29999"/>
        <dbReference type="ChEBI" id="CHEBI:30616"/>
        <dbReference type="ChEBI" id="CHEBI:83421"/>
        <dbReference type="ChEBI" id="CHEBI:456216"/>
        <dbReference type="EC" id="2.7.12.1"/>
    </reaction>
</comment>
<evidence type="ECO:0000256" key="7">
    <source>
        <dbReference type="ARBA" id="ARBA00022840"/>
    </source>
</evidence>
<comment type="caution">
    <text evidence="14">The sequence shown here is derived from an EMBL/GenBank/DDBJ whole genome shotgun (WGS) entry which is preliminary data.</text>
</comment>
<feature type="binding site" evidence="11">
    <location>
        <position position="456"/>
    </location>
    <ligand>
        <name>ATP</name>
        <dbReference type="ChEBI" id="CHEBI:30616"/>
    </ligand>
</feature>
<dbReference type="InterPro" id="IPR000719">
    <property type="entry name" value="Prot_kinase_dom"/>
</dbReference>
<dbReference type="PANTHER" id="PTHR24058:SF22">
    <property type="entry name" value="DUAL SPECIFICITY TYROSINE-PHOSPHORYLATION-REGULATED KINASE 4"/>
    <property type="match status" value="1"/>
</dbReference>
<dbReference type="GeneID" id="42007291"/>
<feature type="compositionally biased region" description="Polar residues" evidence="12">
    <location>
        <begin position="135"/>
        <end position="144"/>
    </location>
</feature>
<sequence length="1156" mass="126732">MLSSYSSEQRRPDANAGPMQPTNMRRPPMERPPLQPEAVTHMAMMSRYQQQQSLMQPAWNNVESRTQQPVSTVPANDYSLPYQRAMNNGLYEPTQTLSPNAQTSPYLNNQRQPNASSSTQTLNRYQYGMDAGMNGTPQQQTAYMPSTPIKSLPDSGSISPTIPTVHRRGAPKPSLLPIPTSPPESNASSTQQHPFSFDPTSPTKYYAHDPERRGSANAFMADNGQLPLTPYSITAGPLSAPATGFHPFSPFSPTTTNTSQSSATAYRQDTGTQQTPAQVESYIRDNGIYYGGMAASEAVPPAIPAKDAKFKQPQPGFGNQPAASSSASGSTKTRDAKAPISAENAFRMYKDSLTSYEHREIFAYQEIYFTGQPGVDKIGGSKRRATLDEASIGPNGNNEDKTVYNYGFDDARGDYNLTPRDHVAYRYEIVGLLGKGSFGQVVKCYDHKMKQMVALKIIRNKKRFEKQGVVEVKVLDRLKQEDVEDKYHIIHMLEHFYFRGHLCISTELLGINLYEWLKAGGFRGVHLGVIRTFTHQILKCMLLLAQTHIVHCDLKPENVLLKDTTILQPSARDCNIVPELAAPSSGSLAQYPKEFDQSNPAYVIKVIDFGSSCFDDEKVYTYVQSRFYRSPEVILGVAYGVSIDMWSLGCILAELYTGYPLFPGENEQEQLACIMEVRGVPDWSFVERGTRRKLFFDSNGQPRLIPNSKGKKRRPSSKPITSVLRAADPAFVQFVERCLVWDPEKRMTPTEALNHEWILAGIRKDAPAARMGSQSPQQQTRSGHSASLTVYETTNAGTAPRRKPVEDPRIPVQHQQSTSIHPSLYSQPPQSKTIPSASLPRKQINGSTSSQPQQSQQPLLQQLTNNPNASYAGVASSGNSLMPNLARRDSANSTSSSGRESNSRPAATRYQQQPEVVADTIGGTVSRNPSKSVYAQNWSSSSPNTMGYNSMSRTNQSNARVAYPAGYDGNPVVVTTSQQQQQSRGGMVTVAASSNPTSATTSRTTTTSSTNSTSASVSATQYSRMLPPINTTYASPSSSARSNSSSNNSNSNNNMMASVADQRYREPASVTLDRNTQHVFQQSYSQGQPPQPSSSLYGTTARVPAQQQAQQRVAFETEMRNGAAAAPNNVNSRRQPSGSAGSGGAGGTYTTNKTWR</sequence>
<feature type="compositionally biased region" description="Low complexity" evidence="12">
    <location>
        <begin position="891"/>
        <end position="904"/>
    </location>
</feature>
<dbReference type="Gene3D" id="3.30.200.20">
    <property type="entry name" value="Phosphorylase Kinase, domain 1"/>
    <property type="match status" value="1"/>
</dbReference>
<dbReference type="GO" id="GO:0004674">
    <property type="term" value="F:protein serine/threonine kinase activity"/>
    <property type="evidence" value="ECO:0007669"/>
    <property type="project" value="UniProtKB-KW"/>
</dbReference>
<feature type="region of interest" description="Disordered" evidence="12">
    <location>
        <begin position="767"/>
        <end position="955"/>
    </location>
</feature>
<feature type="compositionally biased region" description="Low complexity" evidence="12">
    <location>
        <begin position="976"/>
        <end position="1020"/>
    </location>
</feature>
<keyword evidence="4" id="KW-0808">Transferase</keyword>
<evidence type="ECO:0000256" key="5">
    <source>
        <dbReference type="ARBA" id="ARBA00022741"/>
    </source>
</evidence>
<dbReference type="GO" id="GO:0005524">
    <property type="term" value="F:ATP binding"/>
    <property type="evidence" value="ECO:0007669"/>
    <property type="project" value="UniProtKB-UniRule"/>
</dbReference>
<dbReference type="SMART" id="SM00220">
    <property type="entry name" value="S_TKc"/>
    <property type="match status" value="1"/>
</dbReference>
<dbReference type="InterPro" id="IPR017441">
    <property type="entry name" value="Protein_kinase_ATP_BS"/>
</dbReference>
<evidence type="ECO:0000256" key="12">
    <source>
        <dbReference type="SAM" id="MobiDB-lite"/>
    </source>
</evidence>
<keyword evidence="3" id="KW-0723">Serine/threonine-protein kinase</keyword>
<keyword evidence="15" id="KW-1185">Reference proteome</keyword>
<evidence type="ECO:0000259" key="13">
    <source>
        <dbReference type="PROSITE" id="PS50011"/>
    </source>
</evidence>
<organism evidence="14 15">
    <name type="scientific">Synchytrium microbalum</name>
    <dbReference type="NCBI Taxonomy" id="1806994"/>
    <lineage>
        <taxon>Eukaryota</taxon>
        <taxon>Fungi</taxon>
        <taxon>Fungi incertae sedis</taxon>
        <taxon>Chytridiomycota</taxon>
        <taxon>Chytridiomycota incertae sedis</taxon>
        <taxon>Chytridiomycetes</taxon>
        <taxon>Synchytriales</taxon>
        <taxon>Synchytriaceae</taxon>
        <taxon>Synchytrium</taxon>
    </lineage>
</organism>
<feature type="compositionally biased region" description="Polar residues" evidence="12">
    <location>
        <begin position="265"/>
        <end position="275"/>
    </location>
</feature>
<feature type="compositionally biased region" description="Polar residues" evidence="12">
    <location>
        <begin position="93"/>
        <end position="124"/>
    </location>
</feature>
<dbReference type="GO" id="GO:0005737">
    <property type="term" value="C:cytoplasm"/>
    <property type="evidence" value="ECO:0007669"/>
    <property type="project" value="TreeGrafter"/>
</dbReference>
<comment type="catalytic activity">
    <reaction evidence="10">
        <text>L-tyrosyl-[protein] + ATP = O-phospho-L-tyrosyl-[protein] + ADP + H(+)</text>
        <dbReference type="Rhea" id="RHEA:10596"/>
        <dbReference type="Rhea" id="RHEA-COMP:10136"/>
        <dbReference type="Rhea" id="RHEA-COMP:20101"/>
        <dbReference type="ChEBI" id="CHEBI:15378"/>
        <dbReference type="ChEBI" id="CHEBI:30616"/>
        <dbReference type="ChEBI" id="CHEBI:46858"/>
        <dbReference type="ChEBI" id="CHEBI:61978"/>
        <dbReference type="ChEBI" id="CHEBI:456216"/>
        <dbReference type="EC" id="2.7.12.1"/>
    </reaction>
</comment>
<dbReference type="AlphaFoldDB" id="A0A507BRI6"/>
<evidence type="ECO:0000256" key="11">
    <source>
        <dbReference type="PROSITE-ProRule" id="PRU10141"/>
    </source>
</evidence>
<comment type="similarity">
    <text evidence="1">Belongs to the protein kinase superfamily. CMGC Ser/Thr protein kinase family. MNB/DYRK subfamily.</text>
</comment>
<evidence type="ECO:0000256" key="6">
    <source>
        <dbReference type="ARBA" id="ARBA00022777"/>
    </source>
</evidence>
<dbReference type="GO" id="GO:0005856">
    <property type="term" value="C:cytoskeleton"/>
    <property type="evidence" value="ECO:0007669"/>
    <property type="project" value="TreeGrafter"/>
</dbReference>
<comment type="catalytic activity">
    <reaction evidence="9">
        <text>L-threonyl-[protein] + ATP = O-phospho-L-threonyl-[protein] + ADP + H(+)</text>
        <dbReference type="Rhea" id="RHEA:46608"/>
        <dbReference type="Rhea" id="RHEA-COMP:11060"/>
        <dbReference type="Rhea" id="RHEA-COMP:11605"/>
        <dbReference type="ChEBI" id="CHEBI:15378"/>
        <dbReference type="ChEBI" id="CHEBI:30013"/>
        <dbReference type="ChEBI" id="CHEBI:30616"/>
        <dbReference type="ChEBI" id="CHEBI:61977"/>
        <dbReference type="ChEBI" id="CHEBI:456216"/>
        <dbReference type="EC" id="2.7.12.1"/>
    </reaction>
</comment>
<dbReference type="Pfam" id="PF00069">
    <property type="entry name" value="Pkinase"/>
    <property type="match status" value="1"/>
</dbReference>
<evidence type="ECO:0000256" key="4">
    <source>
        <dbReference type="ARBA" id="ARBA00022679"/>
    </source>
</evidence>
<evidence type="ECO:0000256" key="3">
    <source>
        <dbReference type="ARBA" id="ARBA00022527"/>
    </source>
</evidence>
<dbReference type="RefSeq" id="XP_031022029.1">
    <property type="nucleotide sequence ID" value="XM_031171994.1"/>
</dbReference>
<feature type="region of interest" description="Disordered" evidence="12">
    <location>
        <begin position="976"/>
        <end position="1054"/>
    </location>
</feature>
<evidence type="ECO:0000256" key="8">
    <source>
        <dbReference type="ARBA" id="ARBA00049003"/>
    </source>
</evidence>
<name>A0A507BRI6_9FUNG</name>
<evidence type="ECO:0000313" key="15">
    <source>
        <dbReference type="Proteomes" id="UP000319731"/>
    </source>
</evidence>
<evidence type="ECO:0000256" key="1">
    <source>
        <dbReference type="ARBA" id="ARBA00008867"/>
    </source>
</evidence>
<feature type="compositionally biased region" description="Low complexity" evidence="12">
    <location>
        <begin position="1101"/>
        <end position="1114"/>
    </location>
</feature>
<feature type="compositionally biased region" description="Polar residues" evidence="12">
    <location>
        <begin position="183"/>
        <end position="203"/>
    </location>
</feature>
<reference evidence="14 15" key="1">
    <citation type="journal article" date="2019" name="Sci. Rep.">
        <title>Comparative genomics of chytrid fungi reveal insights into the obligate biotrophic and pathogenic lifestyle of Synchytrium endobioticum.</title>
        <authorList>
            <person name="van de Vossenberg B.T.L.H."/>
            <person name="Warris S."/>
            <person name="Nguyen H.D.T."/>
            <person name="van Gent-Pelzer M.P.E."/>
            <person name="Joly D.L."/>
            <person name="van de Geest H.C."/>
            <person name="Bonants P.J.M."/>
            <person name="Smith D.S."/>
            <person name="Levesque C.A."/>
            <person name="van der Lee T.A.J."/>
        </authorList>
    </citation>
    <scope>NUCLEOTIDE SEQUENCE [LARGE SCALE GENOMIC DNA]</scope>
    <source>
        <strain evidence="14 15">JEL517</strain>
    </source>
</reference>
<dbReference type="InterPro" id="IPR050494">
    <property type="entry name" value="Ser_Thr_dual-spec_kinase"/>
</dbReference>
<keyword evidence="5 11" id="KW-0547">Nucleotide-binding</keyword>
<gene>
    <name evidence="14" type="ORF">SmJEL517_g06068</name>
</gene>
<dbReference type="Gene3D" id="1.10.510.10">
    <property type="entry name" value="Transferase(Phosphotransferase) domain 1"/>
    <property type="match status" value="1"/>
</dbReference>
<feature type="region of interest" description="Disordered" evidence="12">
    <location>
        <begin position="698"/>
        <end position="719"/>
    </location>
</feature>
<feature type="region of interest" description="Disordered" evidence="12">
    <location>
        <begin position="90"/>
        <end position="210"/>
    </location>
</feature>
<evidence type="ECO:0000313" key="14">
    <source>
        <dbReference type="EMBL" id="TPX30352.1"/>
    </source>
</evidence>
<dbReference type="Proteomes" id="UP000319731">
    <property type="component" value="Unassembled WGS sequence"/>
</dbReference>
<evidence type="ECO:0000256" key="10">
    <source>
        <dbReference type="ARBA" id="ARBA00051680"/>
    </source>
</evidence>
<feature type="compositionally biased region" description="Low complexity" evidence="12">
    <location>
        <begin position="252"/>
        <end position="264"/>
    </location>
</feature>
<dbReference type="Gene3D" id="3.30.10.30">
    <property type="entry name" value="DYRK"/>
    <property type="match status" value="1"/>
</dbReference>
<proteinExistence type="inferred from homology"/>
<evidence type="ECO:0000256" key="9">
    <source>
        <dbReference type="ARBA" id="ARBA00049308"/>
    </source>
</evidence>
<feature type="compositionally biased region" description="Low complexity" evidence="12">
    <location>
        <begin position="1034"/>
        <end position="1054"/>
    </location>
</feature>
<dbReference type="SUPFAM" id="SSF56112">
    <property type="entry name" value="Protein kinase-like (PK-like)"/>
    <property type="match status" value="1"/>
</dbReference>
<dbReference type="CDD" id="cd14210">
    <property type="entry name" value="PKc_DYRK"/>
    <property type="match status" value="1"/>
</dbReference>
<feature type="region of interest" description="Disordered" evidence="12">
    <location>
        <begin position="307"/>
        <end position="338"/>
    </location>
</feature>
<feature type="compositionally biased region" description="Polar residues" evidence="12">
    <location>
        <begin position="813"/>
        <end position="836"/>
    </location>
</feature>
<feature type="compositionally biased region" description="Polar residues" evidence="12">
    <location>
        <begin position="772"/>
        <end position="797"/>
    </location>
</feature>
<accession>A0A507BRI6</accession>
<feature type="region of interest" description="Disordered" evidence="12">
    <location>
        <begin position="1"/>
        <end position="40"/>
    </location>
</feature>
<feature type="compositionally biased region" description="Polar residues" evidence="12">
    <location>
        <begin position="923"/>
        <end position="955"/>
    </location>
</feature>
<feature type="compositionally biased region" description="Low complexity" evidence="12">
    <location>
        <begin position="848"/>
        <end position="868"/>
    </location>
</feature>
<keyword evidence="6" id="KW-0418">Kinase</keyword>
<dbReference type="PROSITE" id="PS00108">
    <property type="entry name" value="PROTEIN_KINASE_ST"/>
    <property type="match status" value="1"/>
</dbReference>
<dbReference type="GO" id="GO:0004712">
    <property type="term" value="F:protein serine/threonine/tyrosine kinase activity"/>
    <property type="evidence" value="ECO:0007669"/>
    <property type="project" value="UniProtKB-EC"/>
</dbReference>
<dbReference type="OrthoDB" id="9332038at2759"/>
<feature type="region of interest" description="Disordered" evidence="12">
    <location>
        <begin position="252"/>
        <end position="275"/>
    </location>
</feature>
<evidence type="ECO:0000256" key="2">
    <source>
        <dbReference type="ARBA" id="ARBA00013203"/>
    </source>
</evidence>
<dbReference type="EC" id="2.7.12.1" evidence="2"/>
<dbReference type="PANTHER" id="PTHR24058">
    <property type="entry name" value="DUAL SPECIFICITY PROTEIN KINASE"/>
    <property type="match status" value="1"/>
</dbReference>
<dbReference type="InterPro" id="IPR011009">
    <property type="entry name" value="Kinase-like_dom_sf"/>
</dbReference>
<keyword evidence="7 11" id="KW-0067">ATP-binding</keyword>
<dbReference type="EMBL" id="QEAO01000074">
    <property type="protein sequence ID" value="TPX30352.1"/>
    <property type="molecule type" value="Genomic_DNA"/>
</dbReference>
<dbReference type="STRING" id="1806994.A0A507BRI6"/>
<feature type="domain" description="Protein kinase" evidence="13">
    <location>
        <begin position="427"/>
        <end position="758"/>
    </location>
</feature>
<protein>
    <recommendedName>
        <fullName evidence="2">dual-specificity kinase</fullName>
        <ecNumber evidence="2">2.7.12.1</ecNumber>
    </recommendedName>
</protein>
<dbReference type="PROSITE" id="PS50011">
    <property type="entry name" value="PROTEIN_KINASE_DOM"/>
    <property type="match status" value="1"/>
</dbReference>